<dbReference type="SUPFAM" id="SSF160719">
    <property type="entry name" value="gpW/gp25-like"/>
    <property type="match status" value="1"/>
</dbReference>
<name>A0ABS4GA76_9FIRM</name>
<accession>A0ABS4GA76</accession>
<proteinExistence type="predicted"/>
<dbReference type="Gene3D" id="3.10.450.40">
    <property type="match status" value="1"/>
</dbReference>
<dbReference type="RefSeq" id="WP_209510336.1">
    <property type="nucleotide sequence ID" value="NZ_JAGGKS010000001.1"/>
</dbReference>
<gene>
    <name evidence="1" type="ORF">J2Z76_000439</name>
</gene>
<reference evidence="1 2" key="1">
    <citation type="submission" date="2021-03" db="EMBL/GenBank/DDBJ databases">
        <title>Genomic Encyclopedia of Type Strains, Phase IV (KMG-IV): sequencing the most valuable type-strain genomes for metagenomic binning, comparative biology and taxonomic classification.</title>
        <authorList>
            <person name="Goeker M."/>
        </authorList>
    </citation>
    <scope>NUCLEOTIDE SEQUENCE [LARGE SCALE GENOMIC DNA]</scope>
    <source>
        <strain evidence="1 2">DSM 24004</strain>
    </source>
</reference>
<dbReference type="Proteomes" id="UP001519342">
    <property type="component" value="Unassembled WGS sequence"/>
</dbReference>
<protein>
    <submittedName>
        <fullName evidence="1">Phage baseplate assembly protein W</fullName>
    </submittedName>
</protein>
<comment type="caution">
    <text evidence="1">The sequence shown here is derived from an EMBL/GenBank/DDBJ whole genome shotgun (WGS) entry which is preliminary data.</text>
</comment>
<keyword evidence="2" id="KW-1185">Reference proteome</keyword>
<organism evidence="1 2">
    <name type="scientific">Sedimentibacter acidaminivorans</name>
    <dbReference type="NCBI Taxonomy" id="913099"/>
    <lineage>
        <taxon>Bacteria</taxon>
        <taxon>Bacillati</taxon>
        <taxon>Bacillota</taxon>
        <taxon>Tissierellia</taxon>
        <taxon>Sedimentibacter</taxon>
    </lineage>
</organism>
<sequence length="105" mass="12147">MIDLNSVSIDKIDFGVQNYDEIYQNLRIIYTTPVGTVPFDRNFGIDFSILDYSLPITQGKLLIEYIEKTKKYEPRVKVKEVFFVPNEENGTLIPKVVIENADNIE</sequence>
<dbReference type="EMBL" id="JAGGKS010000001">
    <property type="protein sequence ID" value="MBP1924586.1"/>
    <property type="molecule type" value="Genomic_DNA"/>
</dbReference>
<evidence type="ECO:0000313" key="2">
    <source>
        <dbReference type="Proteomes" id="UP001519342"/>
    </source>
</evidence>
<evidence type="ECO:0000313" key="1">
    <source>
        <dbReference type="EMBL" id="MBP1924586.1"/>
    </source>
</evidence>